<organism evidence="2 3">
    <name type="scientific">Hydnum rufescens UP504</name>
    <dbReference type="NCBI Taxonomy" id="1448309"/>
    <lineage>
        <taxon>Eukaryota</taxon>
        <taxon>Fungi</taxon>
        <taxon>Dikarya</taxon>
        <taxon>Basidiomycota</taxon>
        <taxon>Agaricomycotina</taxon>
        <taxon>Agaricomycetes</taxon>
        <taxon>Cantharellales</taxon>
        <taxon>Hydnaceae</taxon>
        <taxon>Hydnum</taxon>
    </lineage>
</organism>
<evidence type="ECO:0000256" key="1">
    <source>
        <dbReference type="SAM" id="MobiDB-lite"/>
    </source>
</evidence>
<protein>
    <submittedName>
        <fullName evidence="2">Uncharacterized protein</fullName>
    </submittedName>
</protein>
<sequence>MFTPLCFMCSPKLLNPECGKKIGLLQVVKKSVSPKISASKVDKLSYTSLPIPVVPKISNTKPPNPSTLDRTILPLVVQTTVVTSSPPSSGAIASTTMWGTKAGSPEFNFDLAPTDSAAPPHSRETNVSQSFKKGLPLFGKGHTSSILRQARNGKLPRRPETSADQTQTRTSGPSLRSPSNTEHLRPATAEPRTAPYLPHSTIERPGRQGRQSSTLNPDPQSTNNAVSLVNSHDLPVNMLPSPLKMSSPTASPEQIRKWMSETSSRNFPPSRAPQPSPLSIPSRPSTDPSLSSHTISRSAYRGTVSPPSSTPIVDATKRPPLPVPPRPRRPCDQRIQEASTTNGR</sequence>
<name>A0A9P6B756_9AGAM</name>
<proteinExistence type="predicted"/>
<accession>A0A9P6B756</accession>
<reference evidence="2" key="1">
    <citation type="journal article" date="2020" name="Nat. Commun.">
        <title>Large-scale genome sequencing of mycorrhizal fungi provides insights into the early evolution of symbiotic traits.</title>
        <authorList>
            <person name="Miyauchi S."/>
            <person name="Kiss E."/>
            <person name="Kuo A."/>
            <person name="Drula E."/>
            <person name="Kohler A."/>
            <person name="Sanchez-Garcia M."/>
            <person name="Morin E."/>
            <person name="Andreopoulos B."/>
            <person name="Barry K.W."/>
            <person name="Bonito G."/>
            <person name="Buee M."/>
            <person name="Carver A."/>
            <person name="Chen C."/>
            <person name="Cichocki N."/>
            <person name="Clum A."/>
            <person name="Culley D."/>
            <person name="Crous P.W."/>
            <person name="Fauchery L."/>
            <person name="Girlanda M."/>
            <person name="Hayes R.D."/>
            <person name="Keri Z."/>
            <person name="LaButti K."/>
            <person name="Lipzen A."/>
            <person name="Lombard V."/>
            <person name="Magnuson J."/>
            <person name="Maillard F."/>
            <person name="Murat C."/>
            <person name="Nolan M."/>
            <person name="Ohm R.A."/>
            <person name="Pangilinan J."/>
            <person name="Pereira M.F."/>
            <person name="Perotto S."/>
            <person name="Peter M."/>
            <person name="Pfister S."/>
            <person name="Riley R."/>
            <person name="Sitrit Y."/>
            <person name="Stielow J.B."/>
            <person name="Szollosi G."/>
            <person name="Zifcakova L."/>
            <person name="Stursova M."/>
            <person name="Spatafora J.W."/>
            <person name="Tedersoo L."/>
            <person name="Vaario L.M."/>
            <person name="Yamada A."/>
            <person name="Yan M."/>
            <person name="Wang P."/>
            <person name="Xu J."/>
            <person name="Bruns T."/>
            <person name="Baldrian P."/>
            <person name="Vilgalys R."/>
            <person name="Dunand C."/>
            <person name="Henrissat B."/>
            <person name="Grigoriev I.V."/>
            <person name="Hibbett D."/>
            <person name="Nagy L.G."/>
            <person name="Martin F.M."/>
        </authorList>
    </citation>
    <scope>NUCLEOTIDE SEQUENCE</scope>
    <source>
        <strain evidence="2">UP504</strain>
    </source>
</reference>
<gene>
    <name evidence="2" type="ORF">BS47DRAFT_1338187</name>
</gene>
<feature type="compositionally biased region" description="Polar residues" evidence="1">
    <location>
        <begin position="162"/>
        <end position="181"/>
    </location>
</feature>
<comment type="caution">
    <text evidence="2">The sequence shown here is derived from an EMBL/GenBank/DDBJ whole genome shotgun (WGS) entry which is preliminary data.</text>
</comment>
<dbReference type="Proteomes" id="UP000886523">
    <property type="component" value="Unassembled WGS sequence"/>
</dbReference>
<evidence type="ECO:0000313" key="3">
    <source>
        <dbReference type="Proteomes" id="UP000886523"/>
    </source>
</evidence>
<dbReference type="AlphaFoldDB" id="A0A9P6B756"/>
<evidence type="ECO:0000313" key="2">
    <source>
        <dbReference type="EMBL" id="KAF9518502.1"/>
    </source>
</evidence>
<feature type="compositionally biased region" description="Polar residues" evidence="1">
    <location>
        <begin position="209"/>
        <end position="230"/>
    </location>
</feature>
<dbReference type="EMBL" id="MU128924">
    <property type="protein sequence ID" value="KAF9518502.1"/>
    <property type="molecule type" value="Genomic_DNA"/>
</dbReference>
<keyword evidence="3" id="KW-1185">Reference proteome</keyword>
<feature type="compositionally biased region" description="Polar residues" evidence="1">
    <location>
        <begin position="279"/>
        <end position="297"/>
    </location>
</feature>
<feature type="region of interest" description="Disordered" evidence="1">
    <location>
        <begin position="106"/>
        <end position="344"/>
    </location>
</feature>
<dbReference type="OrthoDB" id="3269398at2759"/>